<evidence type="ECO:0000259" key="9">
    <source>
        <dbReference type="SMART" id="SM00363"/>
    </source>
</evidence>
<comment type="catalytic activity">
    <reaction evidence="8">
        <text>a uridine in RNA = a pseudouridine in RNA</text>
        <dbReference type="Rhea" id="RHEA:48348"/>
        <dbReference type="Rhea" id="RHEA-COMP:12068"/>
        <dbReference type="Rhea" id="RHEA-COMP:12069"/>
        <dbReference type="ChEBI" id="CHEBI:65314"/>
        <dbReference type="ChEBI" id="CHEBI:65315"/>
    </reaction>
</comment>
<dbReference type="SUPFAM" id="SSF55174">
    <property type="entry name" value="Alpha-L RNA-binding motif"/>
    <property type="match status" value="1"/>
</dbReference>
<keyword evidence="3 8" id="KW-0413">Isomerase</keyword>
<dbReference type="InterPro" id="IPR006225">
    <property type="entry name" value="PsdUridine_synth_RluC/D"/>
</dbReference>
<dbReference type="SMART" id="SM00363">
    <property type="entry name" value="S4"/>
    <property type="match status" value="1"/>
</dbReference>
<accession>A0A662ZK59</accession>
<dbReference type="NCBIfam" id="NF008385">
    <property type="entry name" value="PRK11180.1"/>
    <property type="match status" value="1"/>
</dbReference>
<name>A0A662ZK59_9GAMM</name>
<proteinExistence type="inferred from homology"/>
<evidence type="ECO:0000256" key="4">
    <source>
        <dbReference type="ARBA" id="ARBA00036882"/>
    </source>
</evidence>
<dbReference type="CDD" id="cd02869">
    <property type="entry name" value="PseudoU_synth_RluA_like"/>
    <property type="match status" value="1"/>
</dbReference>
<gene>
    <name evidence="10" type="ORF">SAMN02910344_01936</name>
</gene>
<dbReference type="CDD" id="cd00165">
    <property type="entry name" value="S4"/>
    <property type="match status" value="1"/>
</dbReference>
<comment type="similarity">
    <text evidence="1 8">Belongs to the pseudouridine synthase RluA family.</text>
</comment>
<dbReference type="Pfam" id="PF01479">
    <property type="entry name" value="S4"/>
    <property type="match status" value="1"/>
</dbReference>
<dbReference type="PANTHER" id="PTHR21600:SF44">
    <property type="entry name" value="RIBOSOMAL LARGE SUBUNIT PSEUDOURIDINE SYNTHASE D"/>
    <property type="match status" value="1"/>
</dbReference>
<dbReference type="GO" id="GO:0003723">
    <property type="term" value="F:RNA binding"/>
    <property type="evidence" value="ECO:0007669"/>
    <property type="project" value="UniProtKB-KW"/>
</dbReference>
<dbReference type="InterPro" id="IPR020103">
    <property type="entry name" value="PsdUridine_synth_cat_dom_sf"/>
</dbReference>
<dbReference type="InterPro" id="IPR006224">
    <property type="entry name" value="PsdUridine_synth_RluA-like_CS"/>
</dbReference>
<evidence type="ECO:0000313" key="10">
    <source>
        <dbReference type="EMBL" id="SFP63922.1"/>
    </source>
</evidence>
<evidence type="ECO:0000256" key="2">
    <source>
        <dbReference type="ARBA" id="ARBA00022884"/>
    </source>
</evidence>
<dbReference type="PROSITE" id="PS01129">
    <property type="entry name" value="PSI_RLU"/>
    <property type="match status" value="1"/>
</dbReference>
<evidence type="ECO:0000256" key="5">
    <source>
        <dbReference type="ARBA" id="ARBA00056072"/>
    </source>
</evidence>
<sequence>MSQTIELTSVIPEDMHGMRLDQALSELFSDYSRNRLKGWILEGLVTVNGNVASVPREKVNANDSIVINATIDSEDHFIPEEIPLNIVYEDDDLLVINKPAGLSVHPGAGRRTGTLLNGLLYRYPESINLPRAGIVHRLDMDTSGLMVIAKTIRAVHKLVKAISRHDVVREYEAVVIGHMTAGGEVDEPIGRHQTNRIMMSVVPEGYGKEAVTHYRVMEKFRAHSRLRLRLETGRTHQIRVHMSYIKHPLVGDPLYGGKRARFIPNASAEFTRYVNTFPRQALHAIKLEFKHPFTGEELSFEAPVPDDMIELVEVLREDTKEHPDDIVWGF</sequence>
<feature type="domain" description="RNA-binding S4" evidence="9">
    <location>
        <begin position="18"/>
        <end position="83"/>
    </location>
</feature>
<keyword evidence="11" id="KW-1185">Reference proteome</keyword>
<evidence type="ECO:0000256" key="7">
    <source>
        <dbReference type="PROSITE-ProRule" id="PRU00182"/>
    </source>
</evidence>
<dbReference type="InterPro" id="IPR036986">
    <property type="entry name" value="S4_RNA-bd_sf"/>
</dbReference>
<evidence type="ECO:0000256" key="8">
    <source>
        <dbReference type="RuleBase" id="RU362028"/>
    </source>
</evidence>
<feature type="active site" evidence="6">
    <location>
        <position position="139"/>
    </location>
</feature>
<dbReference type="InterPro" id="IPR050188">
    <property type="entry name" value="RluA_PseudoU_synthase"/>
</dbReference>
<dbReference type="PANTHER" id="PTHR21600">
    <property type="entry name" value="MITOCHONDRIAL RNA PSEUDOURIDINE SYNTHASE"/>
    <property type="match status" value="1"/>
</dbReference>
<dbReference type="AlphaFoldDB" id="A0A662ZK59"/>
<evidence type="ECO:0000313" key="11">
    <source>
        <dbReference type="Proteomes" id="UP000243745"/>
    </source>
</evidence>
<dbReference type="EC" id="5.4.99.-" evidence="8"/>
<dbReference type="GO" id="GO:0160140">
    <property type="term" value="F:23S rRNA pseudouridine(1911/1915/1917) synthase activity"/>
    <property type="evidence" value="ECO:0007669"/>
    <property type="project" value="UniProtKB-EC"/>
</dbReference>
<dbReference type="NCBIfam" id="TIGR00005">
    <property type="entry name" value="rluA_subfam"/>
    <property type="match status" value="1"/>
</dbReference>
<dbReference type="InterPro" id="IPR002942">
    <property type="entry name" value="S4_RNA-bd"/>
</dbReference>
<evidence type="ECO:0000256" key="3">
    <source>
        <dbReference type="ARBA" id="ARBA00023235"/>
    </source>
</evidence>
<dbReference type="SUPFAM" id="SSF55120">
    <property type="entry name" value="Pseudouridine synthase"/>
    <property type="match status" value="1"/>
</dbReference>
<dbReference type="Gene3D" id="3.10.290.10">
    <property type="entry name" value="RNA-binding S4 domain"/>
    <property type="match status" value="1"/>
</dbReference>
<dbReference type="Pfam" id="PF00849">
    <property type="entry name" value="PseudoU_synth_2"/>
    <property type="match status" value="1"/>
</dbReference>
<evidence type="ECO:0000256" key="1">
    <source>
        <dbReference type="ARBA" id="ARBA00010876"/>
    </source>
</evidence>
<dbReference type="Proteomes" id="UP000243745">
    <property type="component" value="Unassembled WGS sequence"/>
</dbReference>
<keyword evidence="2 7" id="KW-0694">RNA-binding</keyword>
<dbReference type="FunFam" id="3.30.2350.10:FF:000006">
    <property type="entry name" value="Pseudouridine synthase"/>
    <property type="match status" value="1"/>
</dbReference>
<comment type="catalytic activity">
    <reaction evidence="4">
        <text>uridine(1911/1915/1917) in 23S rRNA = pseudouridine(1911/1915/1917) in 23S rRNA</text>
        <dbReference type="Rhea" id="RHEA:42524"/>
        <dbReference type="Rhea" id="RHEA-COMP:10097"/>
        <dbReference type="Rhea" id="RHEA-COMP:10098"/>
        <dbReference type="ChEBI" id="CHEBI:65314"/>
        <dbReference type="ChEBI" id="CHEBI:65315"/>
        <dbReference type="EC" id="5.4.99.23"/>
    </reaction>
</comment>
<dbReference type="EMBL" id="FOXF01000047">
    <property type="protein sequence ID" value="SFP63922.1"/>
    <property type="molecule type" value="Genomic_DNA"/>
</dbReference>
<dbReference type="OrthoDB" id="9807829at2"/>
<evidence type="ECO:0000256" key="6">
    <source>
        <dbReference type="PIRSR" id="PIRSR606225-1"/>
    </source>
</evidence>
<reference evidence="10 11" key="1">
    <citation type="submission" date="2016-10" db="EMBL/GenBank/DDBJ databases">
        <authorList>
            <person name="Varghese N."/>
            <person name="Submissions S."/>
        </authorList>
    </citation>
    <scope>NUCLEOTIDE SEQUENCE [LARGE SCALE GENOMIC DNA]</scope>
    <source>
        <strain evidence="10 11">DSM 1361</strain>
    </source>
</reference>
<dbReference type="RefSeq" id="WP_031580173.1">
    <property type="nucleotide sequence ID" value="NZ_FOXF01000047.1"/>
</dbReference>
<dbReference type="InterPro" id="IPR006145">
    <property type="entry name" value="PsdUridine_synth_RsuA/RluA"/>
</dbReference>
<comment type="function">
    <text evidence="5">Responsible for synthesis of pseudouridine from uracil at positions 1911, 1915 and 1917 in 23S ribosomal RNA.</text>
</comment>
<organism evidence="10 11">
    <name type="scientific">Ruminobacter amylophilus</name>
    <dbReference type="NCBI Taxonomy" id="867"/>
    <lineage>
        <taxon>Bacteria</taxon>
        <taxon>Pseudomonadati</taxon>
        <taxon>Pseudomonadota</taxon>
        <taxon>Gammaproteobacteria</taxon>
        <taxon>Aeromonadales</taxon>
        <taxon>Succinivibrionaceae</taxon>
        <taxon>Ruminobacter</taxon>
    </lineage>
</organism>
<dbReference type="GO" id="GO:0000455">
    <property type="term" value="P:enzyme-directed rRNA pseudouridine synthesis"/>
    <property type="evidence" value="ECO:0007669"/>
    <property type="project" value="UniProtKB-ARBA"/>
</dbReference>
<dbReference type="Gene3D" id="3.30.2350.10">
    <property type="entry name" value="Pseudouridine synthase"/>
    <property type="match status" value="1"/>
</dbReference>
<protein>
    <recommendedName>
        <fullName evidence="8">Pseudouridine synthase</fullName>
        <ecNumber evidence="8">5.4.99.-</ecNumber>
    </recommendedName>
</protein>
<dbReference type="PROSITE" id="PS50889">
    <property type="entry name" value="S4"/>
    <property type="match status" value="1"/>
</dbReference>